<evidence type="ECO:0000313" key="8">
    <source>
        <dbReference type="EMBL" id="URA09477.1"/>
    </source>
</evidence>
<protein>
    <recommendedName>
        <fullName evidence="10">Activase</fullName>
    </recommendedName>
</protein>
<evidence type="ECO:0000259" key="6">
    <source>
        <dbReference type="Pfam" id="PF01869"/>
    </source>
</evidence>
<dbReference type="InterPro" id="IPR002731">
    <property type="entry name" value="ATPase_BadF"/>
</dbReference>
<keyword evidence="3" id="KW-0408">Iron</keyword>
<keyword evidence="5" id="KW-0175">Coiled coil</keyword>
<reference evidence="8" key="1">
    <citation type="submission" date="2021-04" db="EMBL/GenBank/DDBJ databases">
        <authorList>
            <person name="Postec A."/>
        </authorList>
    </citation>
    <scope>NUCLEOTIDE SEQUENCE</scope>
    <source>
        <strain evidence="8">F1F22</strain>
    </source>
</reference>
<keyword evidence="2" id="KW-0479">Metal-binding</keyword>
<accession>A0AAX3BB45</accession>
<dbReference type="Pfam" id="PF09989">
    <property type="entry name" value="DUF2229"/>
    <property type="match status" value="1"/>
</dbReference>
<evidence type="ECO:0000256" key="4">
    <source>
        <dbReference type="ARBA" id="ARBA00023014"/>
    </source>
</evidence>
<dbReference type="InterPro" id="IPR051805">
    <property type="entry name" value="Dehydratase_Activator_Redct"/>
</dbReference>
<keyword evidence="4" id="KW-0411">Iron-sulfur</keyword>
<evidence type="ECO:0000313" key="9">
    <source>
        <dbReference type="Proteomes" id="UP001056539"/>
    </source>
</evidence>
<dbReference type="Pfam" id="PF01869">
    <property type="entry name" value="BcrAD_BadFG"/>
    <property type="match status" value="2"/>
</dbReference>
<dbReference type="CDD" id="cd24035">
    <property type="entry name" value="ASKHA_NBD_O66634-like_rpt2"/>
    <property type="match status" value="1"/>
</dbReference>
<evidence type="ECO:0000256" key="3">
    <source>
        <dbReference type="ARBA" id="ARBA00023004"/>
    </source>
</evidence>
<dbReference type="PANTHER" id="PTHR32329:SF7">
    <property type="entry name" value="ACTIVATOR OF 2-HYDROXYACYL-COA-HYDRATASE"/>
    <property type="match status" value="1"/>
</dbReference>
<evidence type="ECO:0000256" key="1">
    <source>
        <dbReference type="ARBA" id="ARBA00001966"/>
    </source>
</evidence>
<dbReference type="GO" id="GO:0051536">
    <property type="term" value="F:iron-sulfur cluster binding"/>
    <property type="evidence" value="ECO:0007669"/>
    <property type="project" value="UniProtKB-KW"/>
</dbReference>
<reference evidence="8" key="2">
    <citation type="submission" date="2022-06" db="EMBL/GenBank/DDBJ databases">
        <title>Thermospira aquatica gen. nov., sp. nov.</title>
        <authorList>
            <person name="Ben Ali Gam Z."/>
            <person name="Labat M."/>
        </authorList>
    </citation>
    <scope>NUCLEOTIDE SEQUENCE</scope>
    <source>
        <strain evidence="8">F1F22</strain>
    </source>
</reference>
<dbReference type="Gene3D" id="3.30.420.40">
    <property type="match status" value="4"/>
</dbReference>
<comment type="cofactor">
    <cofactor evidence="1">
        <name>[4Fe-4S] cluster</name>
        <dbReference type="ChEBI" id="CHEBI:49883"/>
    </cofactor>
</comment>
<feature type="domain" description="ATPase BadF/BadG/BcrA/BcrD type" evidence="6">
    <location>
        <begin position="80"/>
        <end position="253"/>
    </location>
</feature>
<keyword evidence="9" id="KW-1185">Reference proteome</keyword>
<name>A0AAX3BB45_9SPIR</name>
<proteinExistence type="predicted"/>
<evidence type="ECO:0000259" key="7">
    <source>
        <dbReference type="Pfam" id="PF09989"/>
    </source>
</evidence>
<evidence type="ECO:0000256" key="5">
    <source>
        <dbReference type="SAM" id="Coils"/>
    </source>
</evidence>
<feature type="domain" description="ATPase BadF/BadG/BcrA/BcrD type" evidence="6">
    <location>
        <begin position="306"/>
        <end position="558"/>
    </location>
</feature>
<dbReference type="GO" id="GO:0046872">
    <property type="term" value="F:metal ion binding"/>
    <property type="evidence" value="ECO:0007669"/>
    <property type="project" value="UniProtKB-KW"/>
</dbReference>
<dbReference type="CDD" id="cd24034">
    <property type="entry name" value="ASKHA_NBD_O66634-like_rpt1"/>
    <property type="match status" value="1"/>
</dbReference>
<dbReference type="Proteomes" id="UP001056539">
    <property type="component" value="Chromosome"/>
</dbReference>
<dbReference type="KEGG" id="taqu:KDW03_08240"/>
<evidence type="ECO:0008006" key="10">
    <source>
        <dbReference type="Google" id="ProtNLM"/>
    </source>
</evidence>
<feature type="coiled-coil region" evidence="5">
    <location>
        <begin position="1165"/>
        <end position="1192"/>
    </location>
</feature>
<gene>
    <name evidence="8" type="ORF">KDW03_08240</name>
</gene>
<dbReference type="SUPFAM" id="SSF53067">
    <property type="entry name" value="Actin-like ATPase domain"/>
    <property type="match status" value="2"/>
</dbReference>
<dbReference type="RefSeq" id="WP_271434606.1">
    <property type="nucleotide sequence ID" value="NZ_CP073355.1"/>
</dbReference>
<dbReference type="NCBIfam" id="TIGR00241">
    <property type="entry name" value="CoA_E_activ"/>
    <property type="match status" value="1"/>
</dbReference>
<sequence length="1447" mass="163595">MKNERSLGICLGASTISVVELDVTHEPRLIRFERLPHEGDPKAKLQEILKYFSLDHTYVALTGRKFRRITRLPSITEPEATEIAYRYLRKKLGGKHYDAIISAGGETFMVYGLDQKGRISSISSGNKCASGTGEFFLQQIRRMNLTVEDAIKYARESKHPHNLSSRCSVFAKSDCTHALNIGVPIPDVAAGLSRMMAKKIEELLVKINANKAIIVGGTAKNEVMIEVLREGYEDIYVPEEAPYFEAYGTALWAWENKAVFNEGVDRVFKDHHSSFTFLSPLSEYQSMVEFKTMERGNPKDGDECILGLDVGSTTTKAVLLRTSDDKILASVYLRTNGNPIEASRNCYRGLLEQLGGKKLNIIGLGVTGSGRHIAGLHAETDGIINEIIAHARAAAHFDPEVDTIFEIGGQDAKYTYLVNGVASDYAMNEACSAGTGSFLEESAYESMGVRTEEIADIALRSKRPPNFSDQCAAFISSDIKIATQEGIAKEDIIAGLVYSICMNYVNRVKGARQVGNKIFMQGGVCYNRAVPLAMASLTGKKIIVPPEPGLMGAYGVALEVKEMLALGFLEKGSYDLADLGSREIEYGKTFICAGKPENCDRKCEIAIIKVKGKQFPFGGACNKYYNQIHHIHVDTRSYDYVLKRRQLLFETFCEPKELPENAPVVGINKSFHTHTLYPFYYNFFTELGCKVVLPEEVRQSGIDKGMTSFCLSGQIALGMFEDLLEKKPDYIFLPQIMEMHVTEQPEYRKEYQTVCMFVQGEPYYQKATFLKDHPNPPKLLSPVLNFMKGFHTEEEQFVKLAEEMGFSAAEGVRAHRIAYKKQKAFFQAMKEEGRKVLKELEKDPNKIAIVLFGHPYNAFAEEANKGIPFKFASRGIYILPYDFLEYEQEENYRNTYWEMGQRIIRAARIVKNHPQLFGVYFTNFLCAIDSMMVTHFRDLMGTKPSLTLEVDTHTADAGVNTRVEAFLDVVRNYIKLRDKILDAEPPFRRAEVRINEWGHVEYVDSTGQVFPYRDASIKAVVPSMGENFAAGAAAALRRVGWKAEPLTVCDREALNLGRSVTTSKECLPIINILGEVLKYLKYRENPEERLVVFIVEAGGCCRVGQYKTLLERMIDKLQLRNVAVLGLSNDNGYAGLGIPFRLNIAKAVYLMDVMDDIKAAIKAMAVDKEKALQIYQEEMEKLIKVLDGTNRKPFYSQVKESAKRLSEIKLVRPISEAKYIGVVGEIFVRRDHFSLMGIPDKLAEHGFVMLDAPVTEWVRYTDFLRDINMFELKTNLVGRIEAAISDFIQDYHEKKLKKIFAKTGLYEYELINIREYMKRSKHFFRWELTGEPGLSSGAALAKLVDKYCGVINVGPFGCMNSRMTEAVATREMTVEGKREAEWQAGNKQDYEDLAEFMDRLPFLSIELDGNPFSQIIEARFETFLLQAERLYQWMQEKKKQRPQNKKM</sequence>
<dbReference type="InterPro" id="IPR008275">
    <property type="entry name" value="CoA_E_activase_dom"/>
</dbReference>
<evidence type="ECO:0000256" key="2">
    <source>
        <dbReference type="ARBA" id="ARBA00022723"/>
    </source>
</evidence>
<organism evidence="8 9">
    <name type="scientific">Thermospira aquatica</name>
    <dbReference type="NCBI Taxonomy" id="2828656"/>
    <lineage>
        <taxon>Bacteria</taxon>
        <taxon>Pseudomonadati</taxon>
        <taxon>Spirochaetota</taxon>
        <taxon>Spirochaetia</taxon>
        <taxon>Brevinematales</taxon>
        <taxon>Thermospiraceae</taxon>
        <taxon>Thermospira</taxon>
    </lineage>
</organism>
<dbReference type="Gene3D" id="3.40.50.11900">
    <property type="match status" value="1"/>
</dbReference>
<dbReference type="PANTHER" id="PTHR32329">
    <property type="entry name" value="BIFUNCTIONAL PROTEIN [INCLUDES 2-HYDROXYACYL-COA DEHYDRATASE (N-TER) AND ITS ACTIVATOR DOMAIN (C_TERM)-RELATED"/>
    <property type="match status" value="1"/>
</dbReference>
<dbReference type="InterPro" id="IPR018709">
    <property type="entry name" value="CoA_activase_DUF2229"/>
</dbReference>
<feature type="domain" description="DUF2229" evidence="7">
    <location>
        <begin position="665"/>
        <end position="883"/>
    </location>
</feature>
<dbReference type="EMBL" id="CP073355">
    <property type="protein sequence ID" value="URA09477.1"/>
    <property type="molecule type" value="Genomic_DNA"/>
</dbReference>
<dbReference type="InterPro" id="IPR043129">
    <property type="entry name" value="ATPase_NBD"/>
</dbReference>